<evidence type="ECO:0000259" key="15">
    <source>
        <dbReference type="PROSITE" id="PS51192"/>
    </source>
</evidence>
<dbReference type="InterPro" id="IPR011545">
    <property type="entry name" value="DEAD/DEAH_box_helicase_dom"/>
</dbReference>
<evidence type="ECO:0000256" key="5">
    <source>
        <dbReference type="ARBA" id="ARBA00022692"/>
    </source>
</evidence>
<keyword evidence="10 14" id="KW-1133">Transmembrane helix</keyword>
<name>A0A7R9E7A5_9NEOP</name>
<reference evidence="17" key="1">
    <citation type="submission" date="2020-11" db="EMBL/GenBank/DDBJ databases">
        <authorList>
            <person name="Tran Van P."/>
        </authorList>
    </citation>
    <scope>NUCLEOTIDE SEQUENCE</scope>
</reference>
<keyword evidence="4" id="KW-1003">Cell membrane</keyword>
<accession>A0A7R9E7A5</accession>
<feature type="domain" description="Helicase ATP-binding" evidence="15">
    <location>
        <begin position="701"/>
        <end position="869"/>
    </location>
</feature>
<dbReference type="GO" id="GO:0050909">
    <property type="term" value="P:sensory perception of taste"/>
    <property type="evidence" value="ECO:0007669"/>
    <property type="project" value="InterPro"/>
</dbReference>
<dbReference type="Gene3D" id="3.40.50.300">
    <property type="entry name" value="P-loop containing nucleotide triphosphate hydrolases"/>
    <property type="match status" value="2"/>
</dbReference>
<evidence type="ECO:0000259" key="16">
    <source>
        <dbReference type="PROSITE" id="PS51194"/>
    </source>
</evidence>
<dbReference type="PANTHER" id="PTHR14025">
    <property type="entry name" value="FANCONI ANEMIA GROUP M FANCM FAMILY MEMBER"/>
    <property type="match status" value="1"/>
</dbReference>
<dbReference type="InterPro" id="IPR014001">
    <property type="entry name" value="Helicase_ATP-bd"/>
</dbReference>
<dbReference type="GO" id="GO:0043138">
    <property type="term" value="F:3'-5' DNA helicase activity"/>
    <property type="evidence" value="ECO:0007669"/>
    <property type="project" value="InterPro"/>
</dbReference>
<evidence type="ECO:0000313" key="17">
    <source>
        <dbReference type="EMBL" id="CAD7428386.1"/>
    </source>
</evidence>
<comment type="similarity">
    <text evidence="3">Belongs to the DEAD box helicase family. DEAH subfamily. FANCM sub-subfamily.</text>
</comment>
<dbReference type="Pfam" id="PF00270">
    <property type="entry name" value="DEAD"/>
    <property type="match status" value="1"/>
</dbReference>
<organism evidence="17">
    <name type="scientific">Timema monikensis</name>
    <dbReference type="NCBI Taxonomy" id="170555"/>
    <lineage>
        <taxon>Eukaryota</taxon>
        <taxon>Metazoa</taxon>
        <taxon>Ecdysozoa</taxon>
        <taxon>Arthropoda</taxon>
        <taxon>Hexapoda</taxon>
        <taxon>Insecta</taxon>
        <taxon>Pterygota</taxon>
        <taxon>Neoptera</taxon>
        <taxon>Polyneoptera</taxon>
        <taxon>Phasmatodea</taxon>
        <taxon>Timematodea</taxon>
        <taxon>Timematoidea</taxon>
        <taxon>Timematidae</taxon>
        <taxon>Timema</taxon>
    </lineage>
</organism>
<evidence type="ECO:0000256" key="12">
    <source>
        <dbReference type="ARBA" id="ARBA00023242"/>
    </source>
</evidence>
<dbReference type="Pfam" id="PF00271">
    <property type="entry name" value="Helicase_C"/>
    <property type="match status" value="1"/>
</dbReference>
<feature type="transmembrane region" description="Helical" evidence="14">
    <location>
        <begin position="344"/>
        <end position="364"/>
    </location>
</feature>
<evidence type="ECO:0000256" key="2">
    <source>
        <dbReference type="ARBA" id="ARBA00004651"/>
    </source>
</evidence>
<dbReference type="Gene3D" id="1.20.1320.20">
    <property type="entry name" value="hef helicase domain"/>
    <property type="match status" value="1"/>
</dbReference>
<dbReference type="Pfam" id="PF08395">
    <property type="entry name" value="7tm_7"/>
    <property type="match status" value="1"/>
</dbReference>
<dbReference type="InterPro" id="IPR039686">
    <property type="entry name" value="FANCM/Mph1-like_ID"/>
</dbReference>
<keyword evidence="5 14" id="KW-0812">Transmembrane</keyword>
<evidence type="ECO:0000256" key="6">
    <source>
        <dbReference type="ARBA" id="ARBA00022741"/>
    </source>
</evidence>
<proteinExistence type="inferred from homology"/>
<keyword evidence="7" id="KW-0378">Hydrolase</keyword>
<protein>
    <submittedName>
        <fullName evidence="17">Uncharacterized protein</fullName>
    </submittedName>
</protein>
<evidence type="ECO:0000256" key="1">
    <source>
        <dbReference type="ARBA" id="ARBA00004123"/>
    </source>
</evidence>
<sequence>MYPHSRGSTVRNHLGKTSLSSLIRDSNPNLRFTVNPVQHEDDALDHMITNAAPPTLKMLPSPPPEYSNRRRRLLVTEDRRIYPLFFQRDYGPQHIHHNGPRKSIEKTKEEFYEELKPLWIVQMVLGNFPLQRPQPGHTQLKFFSIIVFYSLILYVALGYADVLIMLRRFETIVKSEKEFNEVILPVNFILYLIPHFLSVPTYLWDGTKMADYFNLWWKFQLTFRQVTGTTLQLKMKRYSWILIASLIIFSVVYVAFVSYMSSLISGVEHFFFFYSLFALSLKVCIWMFTCLALTISMKQFYKHFQPVLSTSSVKRLDEYRDLWQLLSKLSHCSGVANGMNVGGLVIFFASNTLLTMYGVLSGLLSYKNDLVQILLIVHSINCLILLAALCDFPHRAYTRIGPTFVEKLSAAMASNKVLENEMKVFITVAVANPPEISLGGFIVINRNMFISVRLFELEKLARSQDVIHANQPSTSRLHTVDYRYPSPCRTSAEISHNPPVRDEIPETVLKNTTHAHITDDKSTPNQDIWCKDRDELFLGVEIDGLLRSSIAVVPGHVQGTDLRVAKHSSNSGTTPQAPNTPTISNHQTSIKVNQTKTCLESKSNPGQSSESKDIILIDSDSDLEENLFDQLPPELYAQDSEQFPREERETLLALKNNVRLSSLSEVGDLYDGKGAGGFEMSAGAYWMYPTNYPIRQYQLNIVKTALFHNTLVCLPTGLGKTFIAAVVMFNFYRWYPLGKILFLAPTKPLVHQQIDSCYKVTGISEEDTVELTGQMKAEQRDIAWKQKRLFFATPQVVSNDLARGTCDAKSVRCVVIDEAHKALGQQSYCQVIKSLNMSSSDFRVLALSATPGRDMAAIQKVLNNLRISKLELRSENSLDVAPYTQDRSLETVVVPLGERLSQIKDKYLSLIVIRDQFRKSKAKTMSKQTVNIVESDFAIAMTLYHALELLCIHGARSFATFLDEKLNDKQSNLLKSRLMHNSSFISLLDEVKQQLMPIDVQEQDPDISFSVSIDSAVILKSVLHSRLNFAPGSQEVLNRSEREQYICTHPKMEKLEQVVLAHFQSCKNKEVHTRVMVFAEYRETVVEICHILQQYHPLVKPMKFIGQFRQGKGGFSQKQQIEVMKKFCNGGYNTLVSTCVGEEGLDIGEVDLIVCFDSSSSSVRTKQRIGRTGPGYYIGYVYRIVCQFIRLPLSGSDTTNGMLAGKAVSMVEITGLYEQCKCTQIRRSMDVSTCYSTPEELSEFWEGSVPMFGKLPHIDMFWDRIQLVSTWSALPEIFSTGGPIKSQNRPSQISAVYMRSTARNKQLHWPL</sequence>
<dbReference type="GO" id="GO:0005886">
    <property type="term" value="C:plasma membrane"/>
    <property type="evidence" value="ECO:0007669"/>
    <property type="project" value="UniProtKB-SubCell"/>
</dbReference>
<dbReference type="GO" id="GO:0016787">
    <property type="term" value="F:hydrolase activity"/>
    <property type="evidence" value="ECO:0007669"/>
    <property type="project" value="UniProtKB-KW"/>
</dbReference>
<dbReference type="FunFam" id="3.40.50.300:FF:000861">
    <property type="entry name" value="Fanconi anemia, complementation group M"/>
    <property type="match status" value="1"/>
</dbReference>
<feature type="transmembrane region" description="Helical" evidence="14">
    <location>
        <begin position="240"/>
        <end position="259"/>
    </location>
</feature>
<feature type="transmembrane region" description="Helical" evidence="14">
    <location>
        <begin position="370"/>
        <end position="390"/>
    </location>
</feature>
<dbReference type="InterPro" id="IPR027417">
    <property type="entry name" value="P-loop_NTPase"/>
</dbReference>
<evidence type="ECO:0000256" key="9">
    <source>
        <dbReference type="ARBA" id="ARBA00022840"/>
    </source>
</evidence>
<evidence type="ECO:0000256" key="4">
    <source>
        <dbReference type="ARBA" id="ARBA00022475"/>
    </source>
</evidence>
<dbReference type="GO" id="GO:0009378">
    <property type="term" value="F:four-way junction helicase activity"/>
    <property type="evidence" value="ECO:0007669"/>
    <property type="project" value="TreeGrafter"/>
</dbReference>
<dbReference type="EMBL" id="OB793725">
    <property type="protein sequence ID" value="CAD7428386.1"/>
    <property type="molecule type" value="Genomic_DNA"/>
</dbReference>
<dbReference type="GO" id="GO:0005524">
    <property type="term" value="F:ATP binding"/>
    <property type="evidence" value="ECO:0007669"/>
    <property type="project" value="UniProtKB-KW"/>
</dbReference>
<evidence type="ECO:0000256" key="13">
    <source>
        <dbReference type="SAM" id="MobiDB-lite"/>
    </source>
</evidence>
<dbReference type="PANTHER" id="PTHR14025:SF20">
    <property type="entry name" value="FANCONI ANEMIA GROUP M PROTEIN"/>
    <property type="match status" value="1"/>
</dbReference>
<evidence type="ECO:0000256" key="10">
    <source>
        <dbReference type="ARBA" id="ARBA00022989"/>
    </source>
</evidence>
<comment type="subcellular location">
    <subcellularLocation>
        <location evidence="2">Cell membrane</location>
        <topology evidence="2">Multi-pass membrane protein</topology>
    </subcellularLocation>
    <subcellularLocation>
        <location evidence="1">Nucleus</location>
    </subcellularLocation>
</comment>
<dbReference type="CDD" id="cd18033">
    <property type="entry name" value="DEXDc_FANCM"/>
    <property type="match status" value="1"/>
</dbReference>
<feature type="region of interest" description="Disordered" evidence="13">
    <location>
        <begin position="1"/>
        <end position="22"/>
    </location>
</feature>
<evidence type="ECO:0000256" key="11">
    <source>
        <dbReference type="ARBA" id="ARBA00023136"/>
    </source>
</evidence>
<feature type="transmembrane region" description="Helical" evidence="14">
    <location>
        <begin position="271"/>
        <end position="295"/>
    </location>
</feature>
<dbReference type="PROSITE" id="PS51194">
    <property type="entry name" value="HELICASE_CTER"/>
    <property type="match status" value="1"/>
</dbReference>
<feature type="domain" description="Helicase C-terminal" evidence="16">
    <location>
        <begin position="1054"/>
        <end position="1242"/>
    </location>
</feature>
<dbReference type="SMART" id="SM00490">
    <property type="entry name" value="HELICc"/>
    <property type="match status" value="1"/>
</dbReference>
<dbReference type="GO" id="GO:0036297">
    <property type="term" value="P:interstrand cross-link repair"/>
    <property type="evidence" value="ECO:0007669"/>
    <property type="project" value="TreeGrafter"/>
</dbReference>
<evidence type="ECO:0000256" key="8">
    <source>
        <dbReference type="ARBA" id="ARBA00022806"/>
    </source>
</evidence>
<feature type="compositionally biased region" description="Polar residues" evidence="13">
    <location>
        <begin position="567"/>
        <end position="588"/>
    </location>
</feature>
<dbReference type="GO" id="GO:0000400">
    <property type="term" value="F:four-way junction DNA binding"/>
    <property type="evidence" value="ECO:0007669"/>
    <property type="project" value="TreeGrafter"/>
</dbReference>
<feature type="transmembrane region" description="Helical" evidence="14">
    <location>
        <begin position="182"/>
        <end position="204"/>
    </location>
</feature>
<dbReference type="InterPro" id="IPR044749">
    <property type="entry name" value="FANCM_DEXDc"/>
</dbReference>
<dbReference type="InterPro" id="IPR001650">
    <property type="entry name" value="Helicase_C-like"/>
</dbReference>
<evidence type="ECO:0000256" key="3">
    <source>
        <dbReference type="ARBA" id="ARBA00009889"/>
    </source>
</evidence>
<dbReference type="PROSITE" id="PS51192">
    <property type="entry name" value="HELICASE_ATP_BIND_1"/>
    <property type="match status" value="1"/>
</dbReference>
<keyword evidence="11 14" id="KW-0472">Membrane</keyword>
<evidence type="ECO:0000256" key="7">
    <source>
        <dbReference type="ARBA" id="ARBA00022801"/>
    </source>
</evidence>
<dbReference type="SMART" id="SM00487">
    <property type="entry name" value="DEXDc"/>
    <property type="match status" value="1"/>
</dbReference>
<dbReference type="GO" id="GO:0045003">
    <property type="term" value="P:double-strand break repair via synthesis-dependent strand annealing"/>
    <property type="evidence" value="ECO:0007669"/>
    <property type="project" value="TreeGrafter"/>
</dbReference>
<dbReference type="InterPro" id="IPR013604">
    <property type="entry name" value="7TM_chemorcpt"/>
</dbReference>
<feature type="region of interest" description="Disordered" evidence="13">
    <location>
        <begin position="566"/>
        <end position="588"/>
    </location>
</feature>
<dbReference type="CDD" id="cd12091">
    <property type="entry name" value="FANCM_ID"/>
    <property type="match status" value="1"/>
</dbReference>
<keyword evidence="12" id="KW-0539">Nucleus</keyword>
<dbReference type="GO" id="GO:0005634">
    <property type="term" value="C:nucleus"/>
    <property type="evidence" value="ECO:0007669"/>
    <property type="project" value="UniProtKB-SubCell"/>
</dbReference>
<feature type="transmembrane region" description="Helical" evidence="14">
    <location>
        <begin position="142"/>
        <end position="162"/>
    </location>
</feature>
<evidence type="ECO:0000256" key="14">
    <source>
        <dbReference type="SAM" id="Phobius"/>
    </source>
</evidence>
<keyword evidence="9" id="KW-0067">ATP-binding</keyword>
<keyword evidence="6" id="KW-0547">Nucleotide-binding</keyword>
<dbReference type="SUPFAM" id="SSF52540">
    <property type="entry name" value="P-loop containing nucleoside triphosphate hydrolases"/>
    <property type="match status" value="2"/>
</dbReference>
<gene>
    <name evidence="17" type="ORF">TMSB3V08_LOCUS5197</name>
</gene>
<keyword evidence="8" id="KW-0347">Helicase</keyword>